<dbReference type="Proteomes" id="UP000291213">
    <property type="component" value="Unassembled WGS sequence"/>
</dbReference>
<evidence type="ECO:0000256" key="4">
    <source>
        <dbReference type="ARBA" id="ARBA00022576"/>
    </source>
</evidence>
<dbReference type="AlphaFoldDB" id="A0A401H8M8"/>
<dbReference type="InterPro" id="IPR049704">
    <property type="entry name" value="Aminotrans_3_PPA_site"/>
</dbReference>
<evidence type="ECO:0000256" key="5">
    <source>
        <dbReference type="ARBA" id="ARBA00022679"/>
    </source>
</evidence>
<reference evidence="10 11" key="1">
    <citation type="submission" date="2017-02" db="EMBL/GenBank/DDBJ databases">
        <title>isolation and characterization of a novel temperate virus Aeropyrum globular virus 1 infecting hyperthermophilic archaeon Aeropyrum.</title>
        <authorList>
            <person name="Yumiya M."/>
            <person name="Yoshida T."/>
            <person name="Sako Y."/>
        </authorList>
    </citation>
    <scope>NUCLEOTIDE SEQUENCE [LARGE SCALE GENOMIC DNA]</scope>
    <source>
        <strain evidence="10 11">YK1-12-2013</strain>
    </source>
</reference>
<evidence type="ECO:0000256" key="1">
    <source>
        <dbReference type="ARBA" id="ARBA00001933"/>
    </source>
</evidence>
<accession>A0A401H8M8</accession>
<dbReference type="GO" id="GO:0004587">
    <property type="term" value="F:ornithine aminotransferase activity"/>
    <property type="evidence" value="ECO:0007669"/>
    <property type="project" value="UniProtKB-EC"/>
</dbReference>
<evidence type="ECO:0000313" key="11">
    <source>
        <dbReference type="Proteomes" id="UP000291213"/>
    </source>
</evidence>
<evidence type="ECO:0000256" key="2">
    <source>
        <dbReference type="ARBA" id="ARBA00008954"/>
    </source>
</evidence>
<dbReference type="InterPro" id="IPR015422">
    <property type="entry name" value="PyrdxlP-dep_Trfase_small"/>
</dbReference>
<gene>
    <name evidence="10" type="ORF">apy_05410</name>
</gene>
<dbReference type="GO" id="GO:0030170">
    <property type="term" value="F:pyridoxal phosphate binding"/>
    <property type="evidence" value="ECO:0007669"/>
    <property type="project" value="InterPro"/>
</dbReference>
<dbReference type="CDD" id="cd00610">
    <property type="entry name" value="OAT_like"/>
    <property type="match status" value="1"/>
</dbReference>
<dbReference type="EMBL" id="BDMD01000024">
    <property type="protein sequence ID" value="GBF08816.1"/>
    <property type="molecule type" value="Genomic_DNA"/>
</dbReference>
<dbReference type="InterPro" id="IPR015421">
    <property type="entry name" value="PyrdxlP-dep_Trfase_major"/>
</dbReference>
<dbReference type="Gene3D" id="3.90.1150.10">
    <property type="entry name" value="Aspartate Aminotransferase, domain 1"/>
    <property type="match status" value="1"/>
</dbReference>
<dbReference type="PANTHER" id="PTHR11986">
    <property type="entry name" value="AMINOTRANSFERASE CLASS III"/>
    <property type="match status" value="1"/>
</dbReference>
<comment type="catalytic activity">
    <reaction evidence="7">
        <text>L-ornithine + 2-oxoglutarate = L-glutamate 5-semialdehyde + L-glutamate</text>
        <dbReference type="Rhea" id="RHEA:25160"/>
        <dbReference type="ChEBI" id="CHEBI:16810"/>
        <dbReference type="ChEBI" id="CHEBI:29985"/>
        <dbReference type="ChEBI" id="CHEBI:46911"/>
        <dbReference type="ChEBI" id="CHEBI:58066"/>
        <dbReference type="EC" id="2.6.1.13"/>
    </reaction>
</comment>
<dbReference type="FunFam" id="3.40.640.10:FF:000013">
    <property type="entry name" value="4-aminobutyrate aminotransferase"/>
    <property type="match status" value="1"/>
</dbReference>
<keyword evidence="5 10" id="KW-0808">Transferase</keyword>
<dbReference type="PIRSF" id="PIRSF000521">
    <property type="entry name" value="Transaminase_4ab_Lys_Orn"/>
    <property type="match status" value="1"/>
</dbReference>
<dbReference type="InterPro" id="IPR050103">
    <property type="entry name" value="Class-III_PLP-dep_AT"/>
</dbReference>
<proteinExistence type="inferred from homology"/>
<comment type="cofactor">
    <cofactor evidence="1">
        <name>pyridoxal 5'-phosphate</name>
        <dbReference type="ChEBI" id="CHEBI:597326"/>
    </cofactor>
</comment>
<dbReference type="PANTHER" id="PTHR11986:SF58">
    <property type="entry name" value="LEUCINE_METHIONINE RACEMASE"/>
    <property type="match status" value="1"/>
</dbReference>
<dbReference type="GO" id="GO:0042802">
    <property type="term" value="F:identical protein binding"/>
    <property type="evidence" value="ECO:0007669"/>
    <property type="project" value="TreeGrafter"/>
</dbReference>
<dbReference type="InterPro" id="IPR005814">
    <property type="entry name" value="Aminotrans_3"/>
</dbReference>
<evidence type="ECO:0000256" key="3">
    <source>
        <dbReference type="ARBA" id="ARBA00012924"/>
    </source>
</evidence>
<dbReference type="OrthoDB" id="6534at2157"/>
<protein>
    <recommendedName>
        <fullName evidence="8">Ornithine aminotransferase</fullName>
        <ecNumber evidence="3">2.6.1.13</ecNumber>
    </recommendedName>
</protein>
<evidence type="ECO:0000313" key="10">
    <source>
        <dbReference type="EMBL" id="GBF08816.1"/>
    </source>
</evidence>
<dbReference type="Pfam" id="PF00202">
    <property type="entry name" value="Aminotran_3"/>
    <property type="match status" value="1"/>
</dbReference>
<comment type="caution">
    <text evidence="10">The sequence shown here is derived from an EMBL/GenBank/DDBJ whole genome shotgun (WGS) entry which is preliminary data.</text>
</comment>
<dbReference type="EC" id="2.6.1.13" evidence="3"/>
<dbReference type="NCBIfam" id="NF004426">
    <property type="entry name" value="PRK05769.1"/>
    <property type="match status" value="1"/>
</dbReference>
<dbReference type="SUPFAM" id="SSF53383">
    <property type="entry name" value="PLP-dependent transferases"/>
    <property type="match status" value="1"/>
</dbReference>
<dbReference type="Gene3D" id="3.40.640.10">
    <property type="entry name" value="Type I PLP-dependent aspartate aminotransferase-like (Major domain)"/>
    <property type="match status" value="1"/>
</dbReference>
<evidence type="ECO:0000256" key="6">
    <source>
        <dbReference type="ARBA" id="ARBA00022898"/>
    </source>
</evidence>
<dbReference type="InterPro" id="IPR015424">
    <property type="entry name" value="PyrdxlP-dep_Trfase"/>
</dbReference>
<evidence type="ECO:0000256" key="8">
    <source>
        <dbReference type="ARBA" id="ARBA00073894"/>
    </source>
</evidence>
<dbReference type="PROSITE" id="PS00600">
    <property type="entry name" value="AA_TRANSFER_CLASS_3"/>
    <property type="match status" value="1"/>
</dbReference>
<evidence type="ECO:0000256" key="9">
    <source>
        <dbReference type="RuleBase" id="RU003560"/>
    </source>
</evidence>
<name>A0A401H8M8_AERPX</name>
<comment type="similarity">
    <text evidence="2 9">Belongs to the class-III pyridoxal-phosphate-dependent aminotransferase family.</text>
</comment>
<keyword evidence="4 10" id="KW-0032">Aminotransferase</keyword>
<keyword evidence="6 9" id="KW-0663">Pyridoxal phosphate</keyword>
<sequence>MAADVPRIVVEPPGPRAREVLERDERVIMQSFTRWYPLVVKRGYGAVVEDVDGNRYIDFNAGIAVLNVGHNHPRVVEAVKRQLERFLHYSLTDFYYEEAVSAAERLARSVPISGGAKTFFTNSGAESIEASIKVVRAFFRGTRPYIISFLGGFHGRTYGAMSASASKPVHRARFYPLVPGFIHAPYPDPYRCPFPGLEGEACGEAAVGYIEDYIFSKLVDPGEVAAFLFEPIQGEGGYVVPPDSFLPSLQKLARKHGILLIADEVQTGFARTGRMFAVEHWGVEPDVMALAKAMGGGLPLGAAVGRSEVMSLPRGSHANTFGGNPVALAAFNAVMDVIEGERLWERSQRLGEKALRILGEAAEELSIVGHVRGKGLMIGVELVKDENTREPHKEALAWVLDRSFKRGLLVIGAGVSAVRIAPPLTIEEELFDRGLEILVEVLREADRRFSQV</sequence>
<evidence type="ECO:0000256" key="7">
    <source>
        <dbReference type="ARBA" id="ARBA00052899"/>
    </source>
</evidence>
<dbReference type="RefSeq" id="WP_131159853.1">
    <property type="nucleotide sequence ID" value="NZ_BDMD01000024.1"/>
</dbReference>
<organism evidence="10 11">
    <name type="scientific">Aeropyrum pernix</name>
    <dbReference type="NCBI Taxonomy" id="56636"/>
    <lineage>
        <taxon>Archaea</taxon>
        <taxon>Thermoproteota</taxon>
        <taxon>Thermoprotei</taxon>
        <taxon>Desulfurococcales</taxon>
        <taxon>Desulfurococcaceae</taxon>
        <taxon>Aeropyrum</taxon>
    </lineage>
</organism>